<gene>
    <name evidence="1" type="ORF">SOIL9_29340</name>
</gene>
<dbReference type="SUPFAM" id="SSF48239">
    <property type="entry name" value="Terpenoid cyclases/Protein prenyltransferases"/>
    <property type="match status" value="1"/>
</dbReference>
<accession>A0A6P2D5T1</accession>
<keyword evidence="2" id="KW-1185">Reference proteome</keyword>
<dbReference type="AlphaFoldDB" id="A0A6P2D5T1"/>
<dbReference type="InterPro" id="IPR008930">
    <property type="entry name" value="Terpenoid_cyclase/PrenylTrfase"/>
</dbReference>
<name>A0A6P2D5T1_9BACT</name>
<evidence type="ECO:0008006" key="3">
    <source>
        <dbReference type="Google" id="ProtNLM"/>
    </source>
</evidence>
<evidence type="ECO:0000313" key="1">
    <source>
        <dbReference type="EMBL" id="VTR94780.1"/>
    </source>
</evidence>
<dbReference type="KEGG" id="gms:SOIL9_29340"/>
<dbReference type="Gene3D" id="1.50.10.20">
    <property type="match status" value="2"/>
</dbReference>
<dbReference type="EMBL" id="LR593886">
    <property type="protein sequence ID" value="VTR94780.1"/>
    <property type="molecule type" value="Genomic_DNA"/>
</dbReference>
<organism evidence="1 2">
    <name type="scientific">Gemmata massiliana</name>
    <dbReference type="NCBI Taxonomy" id="1210884"/>
    <lineage>
        <taxon>Bacteria</taxon>
        <taxon>Pseudomonadati</taxon>
        <taxon>Planctomycetota</taxon>
        <taxon>Planctomycetia</taxon>
        <taxon>Gemmatales</taxon>
        <taxon>Gemmataceae</taxon>
        <taxon>Gemmata</taxon>
    </lineage>
</organism>
<evidence type="ECO:0000313" key="2">
    <source>
        <dbReference type="Proteomes" id="UP000464178"/>
    </source>
</evidence>
<dbReference type="Proteomes" id="UP000464178">
    <property type="component" value="Chromosome"/>
</dbReference>
<proteinExistence type="predicted"/>
<dbReference type="RefSeq" id="WP_162669272.1">
    <property type="nucleotide sequence ID" value="NZ_LR593886.1"/>
</dbReference>
<protein>
    <recommendedName>
        <fullName evidence="3">Squalene cyclase C-terminal domain-containing protein</fullName>
    </recommendedName>
</protein>
<reference evidence="1 2" key="1">
    <citation type="submission" date="2019-05" db="EMBL/GenBank/DDBJ databases">
        <authorList>
            <consortium name="Science for Life Laboratories"/>
        </authorList>
    </citation>
    <scope>NUCLEOTIDE SEQUENCE [LARGE SCALE GENOMIC DNA]</scope>
    <source>
        <strain evidence="1">Soil9</strain>
    </source>
</reference>
<sequence>MHAAAAAIALAVLATPAPNKGASETVRTGLKWLAAQQKADGTWEGMNGISPTTITATAGLALLMEGSTPKTGTYAPHIRKTIDWFEANTNDKGLLASSSMNETYQYIQTHAHALLFLACAYDSDDDDDRRKRVAKVLDKATKFLLERQNTSGGWGFVAPGENGGYDDSQSTGIVLQALIAARKVGISVPKPATDKAVRYLTRATNKEGGIIYSIANGMLPAGNDGQPMFSAMAAADVLMQDGGRPEQLAKWVNNANSTNTPQQLRFLRDGGVYAMLQQYQLARVAFALGENGHRKIDTETADQNLLRWSETRTKLFKTLKDMQSKDGSWADVNFGPSYSTAVALVILQLDNDYLPALSR</sequence>
<dbReference type="CDD" id="cd00688">
    <property type="entry name" value="ISOPREN_C2_like"/>
    <property type="match status" value="1"/>
</dbReference>